<dbReference type="InterPro" id="IPR044974">
    <property type="entry name" value="Disease_R_plants"/>
</dbReference>
<dbReference type="EnsemblPlants" id="AUR62033622-RA">
    <property type="protein sequence ID" value="AUR62033622-RA:cds"/>
    <property type="gene ID" value="AUR62033622"/>
</dbReference>
<organism evidence="2 3">
    <name type="scientific">Chenopodium quinoa</name>
    <name type="common">Quinoa</name>
    <dbReference type="NCBI Taxonomy" id="63459"/>
    <lineage>
        <taxon>Eukaryota</taxon>
        <taxon>Viridiplantae</taxon>
        <taxon>Streptophyta</taxon>
        <taxon>Embryophyta</taxon>
        <taxon>Tracheophyta</taxon>
        <taxon>Spermatophyta</taxon>
        <taxon>Magnoliopsida</taxon>
        <taxon>eudicotyledons</taxon>
        <taxon>Gunneridae</taxon>
        <taxon>Pentapetalae</taxon>
        <taxon>Caryophyllales</taxon>
        <taxon>Chenopodiaceae</taxon>
        <taxon>Chenopodioideae</taxon>
        <taxon>Atripliceae</taxon>
        <taxon>Chenopodium</taxon>
    </lineage>
</organism>
<evidence type="ECO:0000313" key="2">
    <source>
        <dbReference type="EnsemblPlants" id="AUR62033622-RA:cds"/>
    </source>
</evidence>
<keyword evidence="3" id="KW-1185">Reference proteome</keyword>
<sequence length="290" mass="33808">MISIISKMFGIGRHYRGVPCDGGTNNSGVENQSELRNSVTDEFQSESRSSVYLQQPKIKRRKVEVSLSLNTKLDLGGDRDETRRAAKIHSFLSRNDKCVLILDDLWDEFRYEDVGIPRRCKLIAISRSRDVCRMLHCRKFVLVEPLSEEESWELFHQIIGGEYLDSKQESHFRKLVYDKCSGLPLAIAGLARCFRKMVDGNRSSRREVLESAKFPFTRQDYLEDAFSRLRFSYEKLNNITLQRCFLYPALYPKGFDIRREELIRLWMGEKLIDNVSSLQARYDMGHSILN</sequence>
<feature type="domain" description="NB-ARC" evidence="1">
    <location>
        <begin position="67"/>
        <end position="159"/>
    </location>
</feature>
<accession>A0A803MQS1</accession>
<dbReference type="GO" id="GO:0098542">
    <property type="term" value="P:defense response to other organism"/>
    <property type="evidence" value="ECO:0007669"/>
    <property type="project" value="TreeGrafter"/>
</dbReference>
<dbReference type="InterPro" id="IPR027417">
    <property type="entry name" value="P-loop_NTPase"/>
</dbReference>
<name>A0A803MQS1_CHEQI</name>
<protein>
    <recommendedName>
        <fullName evidence="1">NB-ARC domain-containing protein</fullName>
    </recommendedName>
</protein>
<dbReference type="PANTHER" id="PTHR23155:SF1032">
    <property type="entry name" value="NB-ARC DOMAIN-CONTAINING PROTEIN"/>
    <property type="match status" value="1"/>
</dbReference>
<dbReference type="GO" id="GO:0043531">
    <property type="term" value="F:ADP binding"/>
    <property type="evidence" value="ECO:0007669"/>
    <property type="project" value="InterPro"/>
</dbReference>
<dbReference type="PANTHER" id="PTHR23155">
    <property type="entry name" value="DISEASE RESISTANCE PROTEIN RP"/>
    <property type="match status" value="1"/>
</dbReference>
<reference evidence="2" key="2">
    <citation type="submission" date="2021-03" db="UniProtKB">
        <authorList>
            <consortium name="EnsemblPlants"/>
        </authorList>
    </citation>
    <scope>IDENTIFICATION</scope>
</reference>
<dbReference type="Gramene" id="AUR62033622-RA">
    <property type="protein sequence ID" value="AUR62033622-RA:cds"/>
    <property type="gene ID" value="AUR62033622"/>
</dbReference>
<dbReference type="Gene3D" id="3.40.50.300">
    <property type="entry name" value="P-loop containing nucleotide triphosphate hydrolases"/>
    <property type="match status" value="1"/>
</dbReference>
<dbReference type="Proteomes" id="UP000596660">
    <property type="component" value="Unplaced"/>
</dbReference>
<dbReference type="Gene3D" id="1.10.8.430">
    <property type="entry name" value="Helical domain of apoptotic protease-activating factors"/>
    <property type="match status" value="1"/>
</dbReference>
<dbReference type="InterPro" id="IPR042197">
    <property type="entry name" value="Apaf_helical"/>
</dbReference>
<evidence type="ECO:0000313" key="3">
    <source>
        <dbReference type="Proteomes" id="UP000596660"/>
    </source>
</evidence>
<evidence type="ECO:0000259" key="1">
    <source>
        <dbReference type="Pfam" id="PF00931"/>
    </source>
</evidence>
<proteinExistence type="predicted"/>
<dbReference type="SUPFAM" id="SSF52540">
    <property type="entry name" value="P-loop containing nucleoside triphosphate hydrolases"/>
    <property type="match status" value="1"/>
</dbReference>
<dbReference type="AlphaFoldDB" id="A0A803MQS1"/>
<reference evidence="2" key="1">
    <citation type="journal article" date="2017" name="Nature">
        <title>The genome of Chenopodium quinoa.</title>
        <authorList>
            <person name="Jarvis D.E."/>
            <person name="Ho Y.S."/>
            <person name="Lightfoot D.J."/>
            <person name="Schmoeckel S.M."/>
            <person name="Li B."/>
            <person name="Borm T.J.A."/>
            <person name="Ohyanagi H."/>
            <person name="Mineta K."/>
            <person name="Michell C.T."/>
            <person name="Saber N."/>
            <person name="Kharbatia N.M."/>
            <person name="Rupper R.R."/>
            <person name="Sharp A.R."/>
            <person name="Dally N."/>
            <person name="Boughton B.A."/>
            <person name="Woo Y.H."/>
            <person name="Gao G."/>
            <person name="Schijlen E.G.W.M."/>
            <person name="Guo X."/>
            <person name="Momin A.A."/>
            <person name="Negrao S."/>
            <person name="Al-Babili S."/>
            <person name="Gehring C."/>
            <person name="Roessner U."/>
            <person name="Jung C."/>
            <person name="Murphy K."/>
            <person name="Arold S.T."/>
            <person name="Gojobori T."/>
            <person name="van der Linden C.G."/>
            <person name="van Loo E.N."/>
            <person name="Jellen E.N."/>
            <person name="Maughan P.J."/>
            <person name="Tester M."/>
        </authorList>
    </citation>
    <scope>NUCLEOTIDE SEQUENCE [LARGE SCALE GENOMIC DNA]</scope>
    <source>
        <strain evidence="2">cv. PI 614886</strain>
    </source>
</reference>
<dbReference type="OMA" id="FIDAWIP"/>
<dbReference type="Pfam" id="PF00931">
    <property type="entry name" value="NB-ARC"/>
    <property type="match status" value="1"/>
</dbReference>
<dbReference type="InterPro" id="IPR002182">
    <property type="entry name" value="NB-ARC"/>
</dbReference>